<reference evidence="2" key="1">
    <citation type="submission" date="2017-03" db="EMBL/GenBank/DDBJ databases">
        <title>The mitochondrial genome of the carnivorous plant Utricularia reniformis (Lentibulariaceae): structure, comparative analysis and evolutionary landmarks.</title>
        <authorList>
            <person name="Silva S.R."/>
            <person name="Alvarenga D.O."/>
            <person name="Michael T.P."/>
            <person name="Miranda V.F.O."/>
            <person name="Varani A.M."/>
        </authorList>
    </citation>
    <scope>NUCLEOTIDE SEQUENCE</scope>
</reference>
<keyword evidence="2" id="KW-0496">Mitochondrion</keyword>
<evidence type="ECO:0000256" key="1">
    <source>
        <dbReference type="SAM" id="SignalP"/>
    </source>
</evidence>
<dbReference type="AlphaFoldDB" id="A0A1Y0B2P3"/>
<evidence type="ECO:0008006" key="3">
    <source>
        <dbReference type="Google" id="ProtNLM"/>
    </source>
</evidence>
<geneLocation type="mitochondrion" evidence="2"/>
<protein>
    <recommendedName>
        <fullName evidence="3">Secreted protein</fullName>
    </recommendedName>
</protein>
<keyword evidence="1" id="KW-0732">Signal</keyword>
<sequence>MSNPSLSTAILYSIVIKISAWHLSSAVNPSDHLRSNLSHTWYQTEQSDQWHMAKVHCTLSIYTPISWLTSLQHSCFVRTSLPE</sequence>
<proteinExistence type="predicted"/>
<feature type="signal peptide" evidence="1">
    <location>
        <begin position="1"/>
        <end position="26"/>
    </location>
</feature>
<accession>A0A1Y0B2P3</accession>
<dbReference type="EMBL" id="KY774314">
    <property type="protein sequence ID" value="ART31661.1"/>
    <property type="molecule type" value="Genomic_DNA"/>
</dbReference>
<gene>
    <name evidence="2" type="ORF">AEK19_MT1470</name>
</gene>
<name>A0A1Y0B2P3_9LAMI</name>
<organism evidence="2">
    <name type="scientific">Utricularia reniformis</name>
    <dbReference type="NCBI Taxonomy" id="192314"/>
    <lineage>
        <taxon>Eukaryota</taxon>
        <taxon>Viridiplantae</taxon>
        <taxon>Streptophyta</taxon>
        <taxon>Embryophyta</taxon>
        <taxon>Tracheophyta</taxon>
        <taxon>Spermatophyta</taxon>
        <taxon>Magnoliopsida</taxon>
        <taxon>eudicotyledons</taxon>
        <taxon>Gunneridae</taxon>
        <taxon>Pentapetalae</taxon>
        <taxon>asterids</taxon>
        <taxon>lamiids</taxon>
        <taxon>Lamiales</taxon>
        <taxon>Lentibulariaceae</taxon>
        <taxon>Utricularia</taxon>
    </lineage>
</organism>
<evidence type="ECO:0000313" key="2">
    <source>
        <dbReference type="EMBL" id="ART31661.1"/>
    </source>
</evidence>
<feature type="chain" id="PRO_5012349692" description="Secreted protein" evidence="1">
    <location>
        <begin position="27"/>
        <end position="83"/>
    </location>
</feature>